<gene>
    <name evidence="7" type="ORF">AV274_5990</name>
</gene>
<keyword evidence="8" id="KW-1185">Reference proteome</keyword>
<feature type="transmembrane region" description="Helical" evidence="5">
    <location>
        <begin position="51"/>
        <end position="68"/>
    </location>
</feature>
<feature type="transmembrane region" description="Helical" evidence="5">
    <location>
        <begin position="74"/>
        <end position="93"/>
    </location>
</feature>
<evidence type="ECO:0000256" key="4">
    <source>
        <dbReference type="ARBA" id="ARBA00023136"/>
    </source>
</evidence>
<comment type="caution">
    <text evidence="7">The sequence shown here is derived from an EMBL/GenBank/DDBJ whole genome shotgun (WGS) entry which is preliminary data.</text>
</comment>
<dbReference type="AlphaFoldDB" id="A0A196S8F3"/>
<feature type="domain" description="STAS" evidence="6">
    <location>
        <begin position="443"/>
        <end position="547"/>
    </location>
</feature>
<comment type="subcellular location">
    <subcellularLocation>
        <location evidence="1">Membrane</location>
        <topology evidence="1">Multi-pass membrane protein</topology>
    </subcellularLocation>
</comment>
<dbReference type="InterPro" id="IPR036513">
    <property type="entry name" value="STAS_dom_sf"/>
</dbReference>
<feature type="transmembrane region" description="Helical" evidence="5">
    <location>
        <begin position="180"/>
        <end position="198"/>
    </location>
</feature>
<evidence type="ECO:0000259" key="6">
    <source>
        <dbReference type="PROSITE" id="PS50801"/>
    </source>
</evidence>
<dbReference type="InterPro" id="IPR001902">
    <property type="entry name" value="SLC26A/SulP_fam"/>
</dbReference>
<name>A0A196S8F3_BLAHN</name>
<feature type="transmembrane region" description="Helical" evidence="5">
    <location>
        <begin position="100"/>
        <end position="121"/>
    </location>
</feature>
<reference evidence="7 8" key="1">
    <citation type="submission" date="2016-05" db="EMBL/GenBank/DDBJ databases">
        <title>Nuclear genome of Blastocystis sp. subtype 1 NandII.</title>
        <authorList>
            <person name="Gentekaki E."/>
            <person name="Curtis B."/>
            <person name="Stairs C."/>
            <person name="Eme L."/>
            <person name="Herman E."/>
            <person name="Klimes V."/>
            <person name="Arias M.C."/>
            <person name="Elias M."/>
            <person name="Hilliou F."/>
            <person name="Klute M."/>
            <person name="Malik S.-B."/>
            <person name="Pightling A."/>
            <person name="Rachubinski R."/>
            <person name="Salas D."/>
            <person name="Schlacht A."/>
            <person name="Suga H."/>
            <person name="Archibald J."/>
            <person name="Ball S.G."/>
            <person name="Clark G."/>
            <person name="Dacks J."/>
            <person name="Van Der Giezen M."/>
            <person name="Tsaousis A."/>
            <person name="Roger A."/>
        </authorList>
    </citation>
    <scope>NUCLEOTIDE SEQUENCE [LARGE SCALE GENOMIC DNA]</scope>
    <source>
        <strain evidence="8">ATCC 50177 / NandII</strain>
    </source>
</reference>
<dbReference type="OrthoDB" id="288203at2759"/>
<dbReference type="Gene3D" id="3.30.750.24">
    <property type="entry name" value="STAS domain"/>
    <property type="match status" value="1"/>
</dbReference>
<feature type="transmembrane region" description="Helical" evidence="5">
    <location>
        <begin position="393"/>
        <end position="424"/>
    </location>
</feature>
<evidence type="ECO:0000256" key="5">
    <source>
        <dbReference type="SAM" id="Phobius"/>
    </source>
</evidence>
<accession>A0A196S8F3</accession>
<sequence>MLLHRSTLPCAGFLEESSYFNVDFVSGLTVGVIAIPQGMSNCLLANLPPAYGLYGCIVPVLVYVLFTTTRQVNVGPYAVVSVMIASFLSFIDYEQEEAEYIGSVLTIALFSGILLTLLGILRCGFITRVLSDSVMKSFTASSAIVITTSQIGHYWGVKTGTGAPIKQLITLLTLASQHQLNWYAFLIGSVASALLFAMKKIKEKRWPHTPIPLELFIVILGIVVMRVFGLRQRWNIKAVGDYPIAKGFPPLSLPSMTHWTRLVFPAAIIGVICYSSTIAVSKNNARAIGKPVDDNQELVALGMSHLVGSFFSSIACSVSLSRSSVAATLDAKTPLFNIYSVVVILVCLFFLADWIALIPNAVLATVVIVNLFNSFASFKVLPTLWRCSPSDFWTFLTCTVVMVLFGAEAGLIASIVVSLLLLWLSLHTLHPRAVEPLESVEGMESQTEQKEKDTVVVAKEAIHFLNRDSLVQQVEKAIAMAEKGNKRITVDLRRTCFIDVSGMNALHDIFTLLKHHNIASSFVVEDDYLAEKLKAKQIVDIPFTKLH</sequence>
<keyword evidence="3 5" id="KW-1133">Transmembrane helix</keyword>
<evidence type="ECO:0000313" key="7">
    <source>
        <dbReference type="EMBL" id="OAO12367.1"/>
    </source>
</evidence>
<dbReference type="SUPFAM" id="SSF52091">
    <property type="entry name" value="SpoIIaa-like"/>
    <property type="match status" value="1"/>
</dbReference>
<keyword evidence="4 5" id="KW-0472">Membrane</keyword>
<dbReference type="GO" id="GO:0055085">
    <property type="term" value="P:transmembrane transport"/>
    <property type="evidence" value="ECO:0007669"/>
    <property type="project" value="InterPro"/>
</dbReference>
<feature type="transmembrane region" description="Helical" evidence="5">
    <location>
        <begin position="210"/>
        <end position="228"/>
    </location>
</feature>
<evidence type="ECO:0000256" key="2">
    <source>
        <dbReference type="ARBA" id="ARBA00022692"/>
    </source>
</evidence>
<feature type="transmembrane region" description="Helical" evidence="5">
    <location>
        <begin position="258"/>
        <end position="277"/>
    </location>
</feature>
<dbReference type="PROSITE" id="PS50801">
    <property type="entry name" value="STAS"/>
    <property type="match status" value="1"/>
</dbReference>
<feature type="transmembrane region" description="Helical" evidence="5">
    <location>
        <begin position="335"/>
        <end position="355"/>
    </location>
</feature>
<proteinExistence type="predicted"/>
<feature type="transmembrane region" description="Helical" evidence="5">
    <location>
        <begin position="298"/>
        <end position="320"/>
    </location>
</feature>
<dbReference type="GO" id="GO:0016020">
    <property type="term" value="C:membrane"/>
    <property type="evidence" value="ECO:0007669"/>
    <property type="project" value="UniProtKB-SubCell"/>
</dbReference>
<evidence type="ECO:0000313" key="8">
    <source>
        <dbReference type="Proteomes" id="UP000078348"/>
    </source>
</evidence>
<evidence type="ECO:0000256" key="1">
    <source>
        <dbReference type="ARBA" id="ARBA00004141"/>
    </source>
</evidence>
<dbReference type="InterPro" id="IPR011547">
    <property type="entry name" value="SLC26A/SulP_dom"/>
</dbReference>
<dbReference type="InterPro" id="IPR002645">
    <property type="entry name" value="STAS_dom"/>
</dbReference>
<dbReference type="EMBL" id="LXWW01000549">
    <property type="protein sequence ID" value="OAO12367.1"/>
    <property type="molecule type" value="Genomic_DNA"/>
</dbReference>
<protein>
    <submittedName>
        <fullName evidence="7">Prestin</fullName>
    </submittedName>
</protein>
<keyword evidence="2 5" id="KW-0812">Transmembrane</keyword>
<feature type="transmembrane region" description="Helical" evidence="5">
    <location>
        <begin position="24"/>
        <end position="44"/>
    </location>
</feature>
<dbReference type="Pfam" id="PF00916">
    <property type="entry name" value="Sulfate_transp"/>
    <property type="match status" value="1"/>
</dbReference>
<dbReference type="STRING" id="478820.A0A196S8F3"/>
<dbReference type="PANTHER" id="PTHR11814">
    <property type="entry name" value="SULFATE TRANSPORTER"/>
    <property type="match status" value="1"/>
</dbReference>
<dbReference type="Proteomes" id="UP000078348">
    <property type="component" value="Unassembled WGS sequence"/>
</dbReference>
<evidence type="ECO:0000256" key="3">
    <source>
        <dbReference type="ARBA" id="ARBA00022989"/>
    </source>
</evidence>
<feature type="transmembrane region" description="Helical" evidence="5">
    <location>
        <begin position="362"/>
        <end position="381"/>
    </location>
</feature>
<organism evidence="7 8">
    <name type="scientific">Blastocystis sp. subtype 1 (strain ATCC 50177 / NandII)</name>
    <dbReference type="NCBI Taxonomy" id="478820"/>
    <lineage>
        <taxon>Eukaryota</taxon>
        <taxon>Sar</taxon>
        <taxon>Stramenopiles</taxon>
        <taxon>Bigyra</taxon>
        <taxon>Opalozoa</taxon>
        <taxon>Opalinata</taxon>
        <taxon>Blastocystidae</taxon>
        <taxon>Blastocystis</taxon>
    </lineage>
</organism>